<sequence length="436" mass="50288">MSSSKSPKNPKALEANPDLISNLPPIATDKILKNLPLEMAARMSVLSTKWNENWLSLRHLLFDKEFWERQGYKYLITYDTYHIVSNILFHHNGPLHQLPVGSVVIEAELGRKDLVFDPRNNNWEGTGTYPLRTRPESGLALRVNRMVHQKKTMALYKSFISIFQKLFLSRTCVKKIALLNWKGPVLITPYHIFKCEELVKLRLVRFVMNPPPRDFKGFANLRSLKLVDVECNPDIFGSLIASCPRLRNVYWIGSYCYRYKRKNPKGNALVLDSLKDLATSCQLQYLHFGGRLFEFLARGGVKSLPGILFYHLNKLSLTELNYGHVVVYFFVHGMVRRCPFIKDLEISLTPTTKVLKYKVAIDDNYKLDHLIKVKFTGISGSWAELEIIEYLLAISGALEYFYFKCENLDAASELKVSRHLMRFQRASTKAQLVCLE</sequence>
<evidence type="ECO:0000259" key="1">
    <source>
        <dbReference type="Pfam" id="PF24758"/>
    </source>
</evidence>
<gene>
    <name evidence="3" type="primary">LOC110793592</name>
</gene>
<proteinExistence type="predicted"/>
<dbReference type="Proteomes" id="UP000813463">
    <property type="component" value="Chromosome 2"/>
</dbReference>
<dbReference type="GeneID" id="110793592"/>
<accession>A0ABM3R8P1</accession>
<dbReference type="Pfam" id="PF24758">
    <property type="entry name" value="LRR_At5g56370"/>
    <property type="match status" value="1"/>
</dbReference>
<dbReference type="SUPFAM" id="SSF52047">
    <property type="entry name" value="RNI-like"/>
    <property type="match status" value="1"/>
</dbReference>
<dbReference type="RefSeq" id="XP_056691974.1">
    <property type="nucleotide sequence ID" value="XM_056835996.1"/>
</dbReference>
<protein>
    <submittedName>
        <fullName evidence="3">F-box/FBD/LRR-repeat protein At1g13570</fullName>
    </submittedName>
</protein>
<dbReference type="SUPFAM" id="SSF81383">
    <property type="entry name" value="F-box domain"/>
    <property type="match status" value="1"/>
</dbReference>
<reference evidence="2" key="1">
    <citation type="journal article" date="2021" name="Nat. Commun.">
        <title>Genomic analyses provide insights into spinach domestication and the genetic basis of agronomic traits.</title>
        <authorList>
            <person name="Cai X."/>
            <person name="Sun X."/>
            <person name="Xu C."/>
            <person name="Sun H."/>
            <person name="Wang X."/>
            <person name="Ge C."/>
            <person name="Zhang Z."/>
            <person name="Wang Q."/>
            <person name="Fei Z."/>
            <person name="Jiao C."/>
            <person name="Wang Q."/>
        </authorList>
    </citation>
    <scope>NUCLEOTIDE SEQUENCE [LARGE SCALE GENOMIC DNA]</scope>
    <source>
        <strain evidence="2">cv. Varoflay</strain>
    </source>
</reference>
<evidence type="ECO:0000313" key="2">
    <source>
        <dbReference type="Proteomes" id="UP000813463"/>
    </source>
</evidence>
<keyword evidence="2" id="KW-1185">Reference proteome</keyword>
<evidence type="ECO:0000313" key="3">
    <source>
        <dbReference type="RefSeq" id="XP_056691974.1"/>
    </source>
</evidence>
<name>A0ABM3R8P1_SPIOL</name>
<reference evidence="3" key="2">
    <citation type="submission" date="2025-08" db="UniProtKB">
        <authorList>
            <consortium name="RefSeq"/>
        </authorList>
    </citation>
    <scope>IDENTIFICATION</scope>
    <source>
        <tissue evidence="3">Leaf</tissue>
    </source>
</reference>
<feature type="domain" description="F-box/LRR-repeat protein 15/At3g58940/PEG3-like LRR" evidence="1">
    <location>
        <begin position="173"/>
        <end position="255"/>
    </location>
</feature>
<dbReference type="PANTHER" id="PTHR31639">
    <property type="entry name" value="F-BOX PROTEIN-LIKE"/>
    <property type="match status" value="1"/>
</dbReference>
<dbReference type="InterPro" id="IPR055411">
    <property type="entry name" value="LRR_FXL15/At3g58940/PEG3-like"/>
</dbReference>
<organism evidence="2 3">
    <name type="scientific">Spinacia oleracea</name>
    <name type="common">Spinach</name>
    <dbReference type="NCBI Taxonomy" id="3562"/>
    <lineage>
        <taxon>Eukaryota</taxon>
        <taxon>Viridiplantae</taxon>
        <taxon>Streptophyta</taxon>
        <taxon>Embryophyta</taxon>
        <taxon>Tracheophyta</taxon>
        <taxon>Spermatophyta</taxon>
        <taxon>Magnoliopsida</taxon>
        <taxon>eudicotyledons</taxon>
        <taxon>Gunneridae</taxon>
        <taxon>Pentapetalae</taxon>
        <taxon>Caryophyllales</taxon>
        <taxon>Chenopodiaceae</taxon>
        <taxon>Chenopodioideae</taxon>
        <taxon>Anserineae</taxon>
        <taxon>Spinacia</taxon>
    </lineage>
</organism>
<dbReference type="InterPro" id="IPR036047">
    <property type="entry name" value="F-box-like_dom_sf"/>
</dbReference>
<dbReference type="PANTHER" id="PTHR31639:SF42">
    <property type="entry name" value="OS02G0160200 PROTEIN"/>
    <property type="match status" value="1"/>
</dbReference>